<keyword evidence="1" id="KW-0812">Transmembrane</keyword>
<organism evidence="2 3">
    <name type="scientific">Pseudidiomarina marina</name>
    <dbReference type="NCBI Taxonomy" id="502366"/>
    <lineage>
        <taxon>Bacteria</taxon>
        <taxon>Pseudomonadati</taxon>
        <taxon>Pseudomonadota</taxon>
        <taxon>Gammaproteobacteria</taxon>
        <taxon>Alteromonadales</taxon>
        <taxon>Idiomarinaceae</taxon>
        <taxon>Pseudidiomarina</taxon>
    </lineage>
</organism>
<feature type="transmembrane region" description="Helical" evidence="1">
    <location>
        <begin position="45"/>
        <end position="64"/>
    </location>
</feature>
<keyword evidence="1" id="KW-0472">Membrane</keyword>
<dbReference type="RefSeq" id="WP_126758558.1">
    <property type="nucleotide sequence ID" value="NZ_CP085233.1"/>
</dbReference>
<comment type="caution">
    <text evidence="2">The sequence shown here is derived from an EMBL/GenBank/DDBJ whole genome shotgun (WGS) entry which is preliminary data.</text>
</comment>
<dbReference type="AlphaFoldDB" id="A0A432YJ01"/>
<name>A0A432YJ01_9GAMM</name>
<dbReference type="EMBL" id="PIPZ01000001">
    <property type="protein sequence ID" value="RUO60920.1"/>
    <property type="molecule type" value="Genomic_DNA"/>
</dbReference>
<proteinExistence type="predicted"/>
<keyword evidence="1" id="KW-1133">Transmembrane helix</keyword>
<evidence type="ECO:0000256" key="1">
    <source>
        <dbReference type="SAM" id="Phobius"/>
    </source>
</evidence>
<dbReference type="Proteomes" id="UP000288127">
    <property type="component" value="Unassembled WGS sequence"/>
</dbReference>
<accession>A0A432YJ01</accession>
<sequence length="130" mass="14823">MTTKHEQHLQQQWQQYVAAEAEQVELEFPQELTAKPRRAEIQIKPLWLTAAAFLMAIGLTWWLSFLPVPDSSKVEIANVPASSSLEVAPMLLAANYRLDVLERRIQQAYLQGASDAELEQLWAQHQALEN</sequence>
<reference evidence="3" key="1">
    <citation type="journal article" date="2018" name="Front. Microbiol.">
        <title>Genome-Based Analysis Reveals the Taxonomy and Diversity of the Family Idiomarinaceae.</title>
        <authorList>
            <person name="Liu Y."/>
            <person name="Lai Q."/>
            <person name="Shao Z."/>
        </authorList>
    </citation>
    <scope>NUCLEOTIDE SEQUENCE [LARGE SCALE GENOMIC DNA]</scope>
    <source>
        <strain evidence="3">PIM1</strain>
    </source>
</reference>
<evidence type="ECO:0000313" key="3">
    <source>
        <dbReference type="Proteomes" id="UP000288127"/>
    </source>
</evidence>
<keyword evidence="3" id="KW-1185">Reference proteome</keyword>
<evidence type="ECO:0000313" key="2">
    <source>
        <dbReference type="EMBL" id="RUO60920.1"/>
    </source>
</evidence>
<protein>
    <submittedName>
        <fullName evidence="2">Uncharacterized protein</fullName>
    </submittedName>
</protein>
<gene>
    <name evidence="2" type="ORF">CWI76_01165</name>
</gene>
<dbReference type="OrthoDB" id="6241286at2"/>